<gene>
    <name evidence="2" type="ORF">OESDEN_15085</name>
</gene>
<dbReference type="Proteomes" id="UP000053660">
    <property type="component" value="Unassembled WGS sequence"/>
</dbReference>
<dbReference type="EMBL" id="KN564960">
    <property type="protein sequence ID" value="KHJ85193.1"/>
    <property type="molecule type" value="Genomic_DNA"/>
</dbReference>
<dbReference type="Pfam" id="PF08656">
    <property type="entry name" value="DASH_Dad3"/>
    <property type="match status" value="1"/>
</dbReference>
<evidence type="ECO:0000313" key="3">
    <source>
        <dbReference type="Proteomes" id="UP000053660"/>
    </source>
</evidence>
<dbReference type="GO" id="GO:0072686">
    <property type="term" value="C:mitotic spindle"/>
    <property type="evidence" value="ECO:0007669"/>
    <property type="project" value="InterPro"/>
</dbReference>
<dbReference type="OrthoDB" id="5857148at2759"/>
<dbReference type="GO" id="GO:0042729">
    <property type="term" value="C:DASH complex"/>
    <property type="evidence" value="ECO:0007669"/>
    <property type="project" value="InterPro"/>
</dbReference>
<dbReference type="AlphaFoldDB" id="A0A0B1SIQ0"/>
<organism evidence="2 3">
    <name type="scientific">Oesophagostomum dentatum</name>
    <name type="common">Nodular worm</name>
    <dbReference type="NCBI Taxonomy" id="61180"/>
    <lineage>
        <taxon>Eukaryota</taxon>
        <taxon>Metazoa</taxon>
        <taxon>Ecdysozoa</taxon>
        <taxon>Nematoda</taxon>
        <taxon>Chromadorea</taxon>
        <taxon>Rhabditida</taxon>
        <taxon>Rhabditina</taxon>
        <taxon>Rhabditomorpha</taxon>
        <taxon>Strongyloidea</taxon>
        <taxon>Strongylidae</taxon>
        <taxon>Oesophagostomum</taxon>
    </lineage>
</organism>
<proteinExistence type="predicted"/>
<dbReference type="GO" id="GO:0008608">
    <property type="term" value="P:attachment of spindle microtubules to kinetochore"/>
    <property type="evidence" value="ECO:0007669"/>
    <property type="project" value="InterPro"/>
</dbReference>
<accession>A0A0B1SIQ0</accession>
<keyword evidence="3" id="KW-1185">Reference proteome</keyword>
<evidence type="ECO:0000256" key="1">
    <source>
        <dbReference type="SAM" id="MobiDB-lite"/>
    </source>
</evidence>
<name>A0A0B1SIQ0_OESDE</name>
<sequence length="180" mass="20779">MTKRANARLANSVENNEDFPLWVRELISRFDRYSSTIEQTLSRTLDRIADRLSEMEKSQETILDRLRAIETKLSDMGSPPTIQQSSVYSAMVKFKADSDKIDEKLRTIAWVGIDEKADEVNTRRFDREIVKEAVYTSGCEDLKREFDENRIGISRHPSNRPHGPGKRGRIIKNHSLKPNT</sequence>
<protein>
    <submittedName>
        <fullName evidence="2">DASH complex subunit Dad3</fullName>
    </submittedName>
</protein>
<evidence type="ECO:0000313" key="2">
    <source>
        <dbReference type="EMBL" id="KHJ85193.1"/>
    </source>
</evidence>
<dbReference type="InterPro" id="IPR013965">
    <property type="entry name" value="DASH_Dad3"/>
</dbReference>
<reference evidence="2 3" key="1">
    <citation type="submission" date="2014-03" db="EMBL/GenBank/DDBJ databases">
        <title>Draft genome of the hookworm Oesophagostomum dentatum.</title>
        <authorList>
            <person name="Mitreva M."/>
        </authorList>
    </citation>
    <scope>NUCLEOTIDE SEQUENCE [LARGE SCALE GENOMIC DNA]</scope>
    <source>
        <strain evidence="2 3">OD-Hann</strain>
    </source>
</reference>
<feature type="region of interest" description="Disordered" evidence="1">
    <location>
        <begin position="152"/>
        <end position="180"/>
    </location>
</feature>
<feature type="compositionally biased region" description="Basic residues" evidence="1">
    <location>
        <begin position="157"/>
        <end position="180"/>
    </location>
</feature>